<feature type="compositionally biased region" description="Polar residues" evidence="7">
    <location>
        <begin position="83"/>
        <end position="108"/>
    </location>
</feature>
<dbReference type="Gene3D" id="4.10.240.10">
    <property type="entry name" value="Zn(2)-C6 fungal-type DNA-binding domain"/>
    <property type="match status" value="1"/>
</dbReference>
<keyword evidence="1" id="KW-0479">Metal-binding</keyword>
<dbReference type="GO" id="GO:0008270">
    <property type="term" value="F:zinc ion binding"/>
    <property type="evidence" value="ECO:0007669"/>
    <property type="project" value="InterPro"/>
</dbReference>
<organism evidence="9 10">
    <name type="scientific">Fusarium solani</name>
    <name type="common">Filamentous fungus</name>
    <dbReference type="NCBI Taxonomy" id="169388"/>
    <lineage>
        <taxon>Eukaryota</taxon>
        <taxon>Fungi</taxon>
        <taxon>Dikarya</taxon>
        <taxon>Ascomycota</taxon>
        <taxon>Pezizomycotina</taxon>
        <taxon>Sordariomycetes</taxon>
        <taxon>Hypocreomycetidae</taxon>
        <taxon>Hypocreales</taxon>
        <taxon>Nectriaceae</taxon>
        <taxon>Fusarium</taxon>
        <taxon>Fusarium solani species complex</taxon>
    </lineage>
</organism>
<dbReference type="PANTHER" id="PTHR47171:SF1">
    <property type="entry name" value="ZN(II)2CYS6 TRANSCRIPTION FACTOR (EUROFUNG)"/>
    <property type="match status" value="1"/>
</dbReference>
<reference evidence="9" key="1">
    <citation type="journal article" date="2021" name="Nat. Commun.">
        <title>Genetic determinants of endophytism in the Arabidopsis root mycobiome.</title>
        <authorList>
            <person name="Mesny F."/>
            <person name="Miyauchi S."/>
            <person name="Thiergart T."/>
            <person name="Pickel B."/>
            <person name="Atanasova L."/>
            <person name="Karlsson M."/>
            <person name="Huettel B."/>
            <person name="Barry K.W."/>
            <person name="Haridas S."/>
            <person name="Chen C."/>
            <person name="Bauer D."/>
            <person name="Andreopoulos W."/>
            <person name="Pangilinan J."/>
            <person name="LaButti K."/>
            <person name="Riley R."/>
            <person name="Lipzen A."/>
            <person name="Clum A."/>
            <person name="Drula E."/>
            <person name="Henrissat B."/>
            <person name="Kohler A."/>
            <person name="Grigoriev I.V."/>
            <person name="Martin F.M."/>
            <person name="Hacquard S."/>
        </authorList>
    </citation>
    <scope>NUCLEOTIDE SEQUENCE</scope>
    <source>
        <strain evidence="9">FSSC 5 MPI-SDFR-AT-0091</strain>
    </source>
</reference>
<feature type="domain" description="Zn(2)-C6 fungal-type" evidence="8">
    <location>
        <begin position="18"/>
        <end position="49"/>
    </location>
</feature>
<evidence type="ECO:0000313" key="9">
    <source>
        <dbReference type="EMBL" id="KAH7265936.1"/>
    </source>
</evidence>
<dbReference type="GO" id="GO:0006351">
    <property type="term" value="P:DNA-templated transcription"/>
    <property type="evidence" value="ECO:0007669"/>
    <property type="project" value="InterPro"/>
</dbReference>
<dbReference type="EMBL" id="JAGTJS010000006">
    <property type="protein sequence ID" value="KAH7265936.1"/>
    <property type="molecule type" value="Genomic_DNA"/>
</dbReference>
<evidence type="ECO:0000256" key="6">
    <source>
        <dbReference type="ARBA" id="ARBA00023242"/>
    </source>
</evidence>
<accession>A0A9P9HYX9</accession>
<evidence type="ECO:0000259" key="8">
    <source>
        <dbReference type="PROSITE" id="PS50048"/>
    </source>
</evidence>
<dbReference type="GO" id="GO:0003677">
    <property type="term" value="F:DNA binding"/>
    <property type="evidence" value="ECO:0007669"/>
    <property type="project" value="UniProtKB-KW"/>
</dbReference>
<dbReference type="SMART" id="SM00906">
    <property type="entry name" value="Fungal_trans"/>
    <property type="match status" value="1"/>
</dbReference>
<feature type="compositionally biased region" description="Basic and acidic residues" evidence="7">
    <location>
        <begin position="64"/>
        <end position="81"/>
    </location>
</feature>
<dbReference type="SUPFAM" id="SSF57701">
    <property type="entry name" value="Zn2/Cys6 DNA-binding domain"/>
    <property type="match status" value="1"/>
</dbReference>
<evidence type="ECO:0000256" key="4">
    <source>
        <dbReference type="ARBA" id="ARBA00023125"/>
    </source>
</evidence>
<evidence type="ECO:0000256" key="3">
    <source>
        <dbReference type="ARBA" id="ARBA00023015"/>
    </source>
</evidence>
<dbReference type="Pfam" id="PF04082">
    <property type="entry name" value="Fungal_trans"/>
    <property type="match status" value="1"/>
</dbReference>
<keyword evidence="3" id="KW-0805">Transcription regulation</keyword>
<keyword evidence="5" id="KW-0804">Transcription</keyword>
<dbReference type="PANTHER" id="PTHR47171">
    <property type="entry name" value="FARA-RELATED"/>
    <property type="match status" value="1"/>
</dbReference>
<evidence type="ECO:0000256" key="1">
    <source>
        <dbReference type="ARBA" id="ARBA00022723"/>
    </source>
</evidence>
<keyword evidence="6" id="KW-0539">Nucleus</keyword>
<evidence type="ECO:0000313" key="10">
    <source>
        <dbReference type="Proteomes" id="UP000736672"/>
    </source>
</evidence>
<keyword evidence="4" id="KW-0238">DNA-binding</keyword>
<dbReference type="SMART" id="SM00066">
    <property type="entry name" value="GAL4"/>
    <property type="match status" value="1"/>
</dbReference>
<evidence type="ECO:0000256" key="7">
    <source>
        <dbReference type="SAM" id="MobiDB-lite"/>
    </source>
</evidence>
<dbReference type="OrthoDB" id="5121955at2759"/>
<dbReference type="InterPro" id="IPR007219">
    <property type="entry name" value="XnlR_reg_dom"/>
</dbReference>
<feature type="compositionally biased region" description="Polar residues" evidence="7">
    <location>
        <begin position="122"/>
        <end position="131"/>
    </location>
</feature>
<dbReference type="PROSITE" id="PS50048">
    <property type="entry name" value="ZN2_CY6_FUNGAL_2"/>
    <property type="match status" value="1"/>
</dbReference>
<dbReference type="CDD" id="cd00067">
    <property type="entry name" value="GAL4"/>
    <property type="match status" value="1"/>
</dbReference>
<evidence type="ECO:0000256" key="2">
    <source>
        <dbReference type="ARBA" id="ARBA00022833"/>
    </source>
</evidence>
<protein>
    <submittedName>
        <fullName evidence="9">Fungal-specific transcription factor domain-containing protein</fullName>
    </submittedName>
</protein>
<evidence type="ECO:0000256" key="5">
    <source>
        <dbReference type="ARBA" id="ARBA00023163"/>
    </source>
</evidence>
<dbReference type="InterPro" id="IPR052073">
    <property type="entry name" value="Amide_Lactam_Regulators"/>
</dbReference>
<dbReference type="PROSITE" id="PS00463">
    <property type="entry name" value="ZN2_CY6_FUNGAL_1"/>
    <property type="match status" value="1"/>
</dbReference>
<dbReference type="Pfam" id="PF00172">
    <property type="entry name" value="Zn_clus"/>
    <property type="match status" value="1"/>
</dbReference>
<dbReference type="GO" id="GO:0000981">
    <property type="term" value="F:DNA-binding transcription factor activity, RNA polymerase II-specific"/>
    <property type="evidence" value="ECO:0007669"/>
    <property type="project" value="InterPro"/>
</dbReference>
<proteinExistence type="predicted"/>
<name>A0A9P9HYX9_FUSSL</name>
<dbReference type="InterPro" id="IPR001138">
    <property type="entry name" value="Zn2Cys6_DnaBD"/>
</dbReference>
<dbReference type="CDD" id="cd12148">
    <property type="entry name" value="fungal_TF_MHR"/>
    <property type="match status" value="1"/>
</dbReference>
<keyword evidence="2" id="KW-0862">Zinc</keyword>
<comment type="caution">
    <text evidence="9">The sequence shown here is derived from an EMBL/GenBank/DDBJ whole genome shotgun (WGS) entry which is preliminary data.</text>
</comment>
<dbReference type="InterPro" id="IPR036864">
    <property type="entry name" value="Zn2-C6_fun-type_DNA-bd_sf"/>
</dbReference>
<dbReference type="Proteomes" id="UP000736672">
    <property type="component" value="Unassembled WGS sequence"/>
</dbReference>
<keyword evidence="10" id="KW-1185">Reference proteome</keyword>
<feature type="region of interest" description="Disordered" evidence="7">
    <location>
        <begin position="54"/>
        <end position="131"/>
    </location>
</feature>
<dbReference type="AlphaFoldDB" id="A0A9P9HYX9"/>
<gene>
    <name evidence="9" type="ORF">B0J15DRAFT_236034</name>
</gene>
<sequence>MSESAENPSPLPRRTRVACKACHARRVKCDAGDGQPCWHCRTRNTTCELIESRRGKYTRQSRGQAKDRRVSRRLRETREPSTDVVQSSPDIALNTPNSISSPNGQDAPQPQDEDTSAAFPQPNLSQQTQTQTNVRSYCLGDSNSLSYIIEMICSPRGGVAEPVKVHYPIPASIADRAVLPNRPQVEVTSLQEALIMPPRNIADRLISAFFNIMHPAFPVLNRRAFIEQYKLGQASPLLLQAVFLIAVTLCDDNLIQDAGFTDRATARKTYYLRAKTLYDVDHETDRSNIASALSLMGFWWNGPDDQKDSWYWLGCATTFAQSINMHRSMARSEFSQETRSLWRRIWWSIYSRDRHTAACLGRPCRIRDEDCDIEPLTEDDLRFDECYNEELIPAQKDYHISYFIEMSNLAVILGDIVIGEFSPRRPALECYKAKNLVERLEQWHSQLPKCLREMPPDESLGASFWASNLQMAYQNYYILLFRPKVIENLSPEEAERDVRARMAADSITRMAEDMLASGTIRYGQMHLVPAVFGALSIHTIVICRKDPIRRQLAGNKSRQCILALSELAKPWPVGLWIMRFFVNLFRRLTGQDSAVAGGAIVNVTSRIANSDAESRGHHLNDNMTASGRPEGGESTMPTAVNNRAQFRDQQAVDFMPQVTDPLAYDSFWAGCLDNSIDVDLLLQHGLGPLLPAPFGVAPADTMGL</sequence>
<feature type="region of interest" description="Disordered" evidence="7">
    <location>
        <begin position="611"/>
        <end position="638"/>
    </location>
</feature>